<feature type="domain" description="Anillin homology" evidence="2">
    <location>
        <begin position="87"/>
        <end position="229"/>
    </location>
</feature>
<feature type="region of interest" description="Disordered" evidence="1">
    <location>
        <begin position="44"/>
        <end position="74"/>
    </location>
</feature>
<reference evidence="3" key="1">
    <citation type="submission" date="2023-06" db="EMBL/GenBank/DDBJ databases">
        <title>Genomic analysis of the entomopathogenic nematode Steinernema hermaphroditum.</title>
        <authorList>
            <person name="Schwarz E.M."/>
            <person name="Heppert J.K."/>
            <person name="Baniya A."/>
            <person name="Schwartz H.T."/>
            <person name="Tan C.-H."/>
            <person name="Antoshechkin I."/>
            <person name="Sternberg P.W."/>
            <person name="Goodrich-Blair H."/>
            <person name="Dillman A.R."/>
        </authorList>
    </citation>
    <scope>NUCLEOTIDE SEQUENCE</scope>
    <source>
        <strain evidence="3">PS9179</strain>
        <tissue evidence="3">Whole animal</tissue>
    </source>
</reference>
<dbReference type="PANTHER" id="PTHR21538:SF24">
    <property type="entry name" value="PH DOMAIN-CONTAINING PROTEIN"/>
    <property type="match status" value="1"/>
</dbReference>
<evidence type="ECO:0000259" key="2">
    <source>
        <dbReference type="Pfam" id="PF08174"/>
    </source>
</evidence>
<dbReference type="GO" id="GO:0000281">
    <property type="term" value="P:mitotic cytokinesis"/>
    <property type="evidence" value="ECO:0007669"/>
    <property type="project" value="TreeGrafter"/>
</dbReference>
<feature type="compositionally biased region" description="Low complexity" evidence="1">
    <location>
        <begin position="49"/>
        <end position="61"/>
    </location>
</feature>
<dbReference type="Pfam" id="PF08174">
    <property type="entry name" value="Anillin"/>
    <property type="match status" value="1"/>
</dbReference>
<dbReference type="InterPro" id="IPR012966">
    <property type="entry name" value="AHD"/>
</dbReference>
<gene>
    <name evidence="3" type="ORF">QR680_001987</name>
</gene>
<comment type="caution">
    <text evidence="3">The sequence shown here is derived from an EMBL/GenBank/DDBJ whole genome shotgun (WGS) entry which is preliminary data.</text>
</comment>
<dbReference type="EMBL" id="JAUCMV010000005">
    <property type="protein sequence ID" value="KAK0397113.1"/>
    <property type="molecule type" value="Genomic_DNA"/>
</dbReference>
<evidence type="ECO:0000313" key="4">
    <source>
        <dbReference type="Proteomes" id="UP001175271"/>
    </source>
</evidence>
<sequence>MYRKHRRRNVCCCTLNSTPCPLNDLEAQKTALVADMRAELAPIDPNRRSASSSLSFTSTDSGRGSTLDTSASQSKIAPRSTEICSHADLEISELTIPLAWNSNDYFRSREGGPSYSMFVVLKTKTKVIDSQIVNNIKRSDSDVTFNETFLFRNEPYDFVIQMQLFAAKNESYGQNQHTISQFLSRSLGRKFANSLNDDHRFGTVTAISTSQSALHNSDKAAFTLIAEGTLVNKHLSFESKVYDLRKLCVDSSRNPPLYGHFCCRFVARPKSLSKCLASGVVTIKALDQKRLLQNVSCRLQRGMLRCYINNSRHHNDIHEQTLLQLVINEDTKVAKVAPGNTLQVETITETGFERFTIVTDSTKLADAWIHALNIQIADCAVWGEFALTSFTRTKQPTFESITTLSKLTGMRLYDQIGVGADRNMQSSHLPSRTAPVQRPKERPHVQDLFEPPYVKPYTYVLKLNVGEQEEVPVTTRKQEQSLRPLQNSFVSQTPILQHHRDYLPETKPSYSGGSTTLPRLRSATVSNFAEVSQTRPTSYFYDGYDDDHYLRMREKSARSHRAEFRPLKELKKRLRKSLSSLIDRKVEVTKL</sequence>
<dbReference type="Proteomes" id="UP001175271">
    <property type="component" value="Unassembled WGS sequence"/>
</dbReference>
<dbReference type="PANTHER" id="PTHR21538">
    <property type="entry name" value="ANILLIN/RHOTEKIN RTKN"/>
    <property type="match status" value="1"/>
</dbReference>
<name>A0AA39LH72_9BILA</name>
<dbReference type="InterPro" id="IPR051364">
    <property type="entry name" value="Cytokinesis/Rho-signaling"/>
</dbReference>
<dbReference type="AlphaFoldDB" id="A0AA39LH72"/>
<feature type="compositionally biased region" description="Polar residues" evidence="1">
    <location>
        <begin position="62"/>
        <end position="74"/>
    </location>
</feature>
<keyword evidence="4" id="KW-1185">Reference proteome</keyword>
<proteinExistence type="predicted"/>
<dbReference type="GO" id="GO:0000915">
    <property type="term" value="P:actomyosin contractile ring assembly"/>
    <property type="evidence" value="ECO:0007669"/>
    <property type="project" value="TreeGrafter"/>
</dbReference>
<evidence type="ECO:0000256" key="1">
    <source>
        <dbReference type="SAM" id="MobiDB-lite"/>
    </source>
</evidence>
<dbReference type="GO" id="GO:0005826">
    <property type="term" value="C:actomyosin contractile ring"/>
    <property type="evidence" value="ECO:0007669"/>
    <property type="project" value="TreeGrafter"/>
</dbReference>
<accession>A0AA39LH72</accession>
<protein>
    <recommendedName>
        <fullName evidence="2">Anillin homology domain-containing protein</fullName>
    </recommendedName>
</protein>
<organism evidence="3 4">
    <name type="scientific">Steinernema hermaphroditum</name>
    <dbReference type="NCBI Taxonomy" id="289476"/>
    <lineage>
        <taxon>Eukaryota</taxon>
        <taxon>Metazoa</taxon>
        <taxon>Ecdysozoa</taxon>
        <taxon>Nematoda</taxon>
        <taxon>Chromadorea</taxon>
        <taxon>Rhabditida</taxon>
        <taxon>Tylenchina</taxon>
        <taxon>Panagrolaimomorpha</taxon>
        <taxon>Strongyloidoidea</taxon>
        <taxon>Steinernematidae</taxon>
        <taxon>Steinernema</taxon>
    </lineage>
</organism>
<dbReference type="GO" id="GO:0031106">
    <property type="term" value="P:septin ring organization"/>
    <property type="evidence" value="ECO:0007669"/>
    <property type="project" value="TreeGrafter"/>
</dbReference>
<evidence type="ECO:0000313" key="3">
    <source>
        <dbReference type="EMBL" id="KAK0397113.1"/>
    </source>
</evidence>